<evidence type="ECO:0000313" key="8">
    <source>
        <dbReference type="Proteomes" id="UP000738402"/>
    </source>
</evidence>
<keyword evidence="2 4" id="KW-0396">Initiation factor</keyword>
<feature type="region of interest" description="Disordered" evidence="5">
    <location>
        <begin position="71"/>
        <end position="127"/>
    </location>
</feature>
<comment type="function">
    <text evidence="4">Component of the eukaryotic translation initiation factor 3 (eIF-3) complex, which is involved in protein synthesis of a specialized repertoire of mRNAs and, together with other initiation factors, stimulates binding of mRNA and methionyl-tRNAi to the 40S ribosome. The eIF-3 complex specifically targets and initiates translation of a subset of mRNAs involved in cell proliferation.</text>
</comment>
<sequence length="876" mass="99992">MRSCVLVSGQEEHVGDSKFAATPAPQIQLPGSGRAFPIKFFIKISNRYSRSILLNTTMSRFFATAYDSEDSSDEELLSSSEELLSSSESEAGERSEQEESEEEEEDDEEWASSSDDSDDDYHAGKVRGPSYFLKKDYKSGVDDSDSDSDAEEKRVVKSAKEKYLEEIANLVDQIENFSMVEDWVKISTEFDKLNKLVSKYPQFHIPVPRLYIKSLAILEDTISSAQNKDVKKKLNALESKSMNVVKQRVKKAVKDHQSELELYRKNPEAYESGALVETDTLKETQTTQTSGSEAAGIFTILRSIIETRGKKNLDLAEQISQLEELTQLAKAPFHLISIYLLLVPIRFDLYAKAAFMPLEQWRYALRDINALLDVLEKNRDYVVSETAAPTDDIETEPQPDANGVKQMIGSIASLVERLADELTSHLLAIDPHSTEYVSRLRDESSVYTLLVRAQVYYESIISKKELQTPKGDQLARVILKRVDYIYFKPSKLIIFGENTVWKKLDESLDSSIYPKLKESGPQGVEYTNGLIDALCLVLYEQPNSVFRKKAVLYHIYYYAFNDQYFKARDMLLLSHLQATIHTADPQLQVLFNRSLVQLGLSAFRCGLIHEAQQSLYEIATSPRQKELLGQGVQRFQVQQSQVDKQRLLPFHMHVNLELLECSFYTASMLIEVPLMVQNPDFAKRRVAVSKSFKRVLEYHERQVFDGPPEYTRDYIMLAAKALLKSDWKKASELINSIKIWDLFNNSDKIKAMLLEKLQIEALRTYLFTNETFYSKLSISTLAAIFQIEERIVKSTVLKMIANEEITALYNQPANILEFVEGNKLKASKLQELALNLSEKVNQIVERNERLSLGGFQYPLEKKQNRPERANGVATKQ</sequence>
<dbReference type="InterPro" id="IPR036390">
    <property type="entry name" value="WH_DNA-bd_sf"/>
</dbReference>
<dbReference type="PROSITE" id="PS50250">
    <property type="entry name" value="PCI"/>
    <property type="match status" value="1"/>
</dbReference>
<evidence type="ECO:0000256" key="2">
    <source>
        <dbReference type="ARBA" id="ARBA00022540"/>
    </source>
</evidence>
<dbReference type="InterPro" id="IPR058999">
    <property type="entry name" value="EIF3CL_C"/>
</dbReference>
<organism evidence="7 8">
    <name type="scientific">Ogataea haglerorum</name>
    <dbReference type="NCBI Taxonomy" id="1937702"/>
    <lineage>
        <taxon>Eukaryota</taxon>
        <taxon>Fungi</taxon>
        <taxon>Dikarya</taxon>
        <taxon>Ascomycota</taxon>
        <taxon>Saccharomycotina</taxon>
        <taxon>Pichiomycetes</taxon>
        <taxon>Pichiales</taxon>
        <taxon>Pichiaceae</taxon>
        <taxon>Ogataea</taxon>
    </lineage>
</organism>
<dbReference type="GO" id="GO:0003723">
    <property type="term" value="F:RNA binding"/>
    <property type="evidence" value="ECO:0007669"/>
    <property type="project" value="InterPro"/>
</dbReference>
<proteinExistence type="inferred from homology"/>
<dbReference type="AlphaFoldDB" id="A0AAN6D8R8"/>
<dbReference type="PANTHER" id="PTHR13937">
    <property type="entry name" value="EUKARYOTIC TRANSLATION INITATION FACTOR 3, SUBUNIT 8 EIF3S8 -RELATED"/>
    <property type="match status" value="1"/>
</dbReference>
<name>A0AAN6D8R8_9ASCO</name>
<dbReference type="InterPro" id="IPR027516">
    <property type="entry name" value="EIF3C"/>
</dbReference>
<dbReference type="Pfam" id="PF05470">
    <property type="entry name" value="eIF-3c_N"/>
    <property type="match status" value="2"/>
</dbReference>
<dbReference type="SMART" id="SM00088">
    <property type="entry name" value="PINT"/>
    <property type="match status" value="1"/>
</dbReference>
<dbReference type="HAMAP" id="MF_03002">
    <property type="entry name" value="eIF3c"/>
    <property type="match status" value="1"/>
</dbReference>
<dbReference type="SUPFAM" id="SSF46785">
    <property type="entry name" value="Winged helix' DNA-binding domain"/>
    <property type="match status" value="1"/>
</dbReference>
<accession>A0AAN6D8R8</accession>
<dbReference type="InterPro" id="IPR000717">
    <property type="entry name" value="PCI_dom"/>
</dbReference>
<dbReference type="GO" id="GO:0008541">
    <property type="term" value="C:proteasome regulatory particle, lid subcomplex"/>
    <property type="evidence" value="ECO:0007669"/>
    <property type="project" value="UniProtKB-ARBA"/>
</dbReference>
<dbReference type="Proteomes" id="UP000738402">
    <property type="component" value="Unassembled WGS sequence"/>
</dbReference>
<feature type="compositionally biased region" description="Low complexity" evidence="5">
    <location>
        <begin position="77"/>
        <end position="89"/>
    </location>
</feature>
<evidence type="ECO:0000256" key="1">
    <source>
        <dbReference type="ARBA" id="ARBA00022490"/>
    </source>
</evidence>
<evidence type="ECO:0000259" key="6">
    <source>
        <dbReference type="PROSITE" id="PS50250"/>
    </source>
</evidence>
<dbReference type="GO" id="GO:0016282">
    <property type="term" value="C:eukaryotic 43S preinitiation complex"/>
    <property type="evidence" value="ECO:0007669"/>
    <property type="project" value="UniProtKB-UniRule"/>
</dbReference>
<protein>
    <recommendedName>
        <fullName evidence="4">Eukaryotic translation initiation factor 3 subunit C</fullName>
        <shortName evidence="4">eIF3c</shortName>
    </recommendedName>
    <alternativeName>
        <fullName evidence="4">Eukaryotic translation initiation factor 3 93 kDa subunit homolog</fullName>
        <shortName evidence="4">eIF3 p93</shortName>
    </alternativeName>
    <alternativeName>
        <fullName evidence="4">Translation initiation factor eIF3, p93 subunit homolog</fullName>
    </alternativeName>
</protein>
<keyword evidence="1 4" id="KW-0963">Cytoplasm</keyword>
<dbReference type="GO" id="GO:0003743">
    <property type="term" value="F:translation initiation factor activity"/>
    <property type="evidence" value="ECO:0007669"/>
    <property type="project" value="UniProtKB-UniRule"/>
</dbReference>
<dbReference type="GO" id="GO:0001732">
    <property type="term" value="P:formation of cytoplasmic translation initiation complex"/>
    <property type="evidence" value="ECO:0007669"/>
    <property type="project" value="UniProtKB-UniRule"/>
</dbReference>
<evidence type="ECO:0000256" key="5">
    <source>
        <dbReference type="SAM" id="MobiDB-lite"/>
    </source>
</evidence>
<dbReference type="Pfam" id="PF26569">
    <property type="entry name" value="EIF3CL_C"/>
    <property type="match status" value="1"/>
</dbReference>
<comment type="subcellular location">
    <subcellularLocation>
        <location evidence="4">Cytoplasm</location>
    </subcellularLocation>
</comment>
<comment type="subunit">
    <text evidence="4">Component of the eukaryotic translation initiation factor 3 (eIF-3) complex.</text>
</comment>
<dbReference type="PANTHER" id="PTHR13937:SF0">
    <property type="entry name" value="EUKARYOTIC TRANSLATION INITIATION FACTOR 3 SUBUNIT C-RELATED"/>
    <property type="match status" value="1"/>
</dbReference>
<evidence type="ECO:0000256" key="4">
    <source>
        <dbReference type="HAMAP-Rule" id="MF_03002"/>
    </source>
</evidence>
<keyword evidence="3 4" id="KW-0648">Protein biosynthesis</keyword>
<reference evidence="7" key="1">
    <citation type="journal article" date="2021" name="G3 (Bethesda)">
        <title>Genomic diversity, chromosomal rearrangements, and interspecies hybridization in the ogataea polymorpha species complex.</title>
        <authorList>
            <person name="Hanson S.J."/>
            <person name="Cinneide E.O."/>
            <person name="Salzberg L.I."/>
            <person name="Wolfe K.H."/>
            <person name="McGowan J."/>
            <person name="Fitzpatrick D.A."/>
            <person name="Matlin K."/>
        </authorList>
    </citation>
    <scope>NUCLEOTIDE SEQUENCE</scope>
    <source>
        <strain evidence="7">83-405-1</strain>
    </source>
</reference>
<feature type="compositionally biased region" description="Acidic residues" evidence="5">
    <location>
        <begin position="98"/>
        <end position="119"/>
    </location>
</feature>
<dbReference type="EMBL" id="JAHLUH010000002">
    <property type="protein sequence ID" value="KAG7730167.1"/>
    <property type="molecule type" value="Genomic_DNA"/>
</dbReference>
<dbReference type="GO" id="GO:0031369">
    <property type="term" value="F:translation initiation factor binding"/>
    <property type="evidence" value="ECO:0007669"/>
    <property type="project" value="InterPro"/>
</dbReference>
<dbReference type="Pfam" id="PF01399">
    <property type="entry name" value="PCI"/>
    <property type="match status" value="1"/>
</dbReference>
<gene>
    <name evidence="4" type="primary">NIP1</name>
    <name evidence="7" type="ORF">KL933_001247</name>
</gene>
<evidence type="ECO:0000313" key="7">
    <source>
        <dbReference type="EMBL" id="KAG7730167.1"/>
    </source>
</evidence>
<dbReference type="InterPro" id="IPR008905">
    <property type="entry name" value="EIF3C_N_dom"/>
</dbReference>
<evidence type="ECO:0000256" key="3">
    <source>
        <dbReference type="ARBA" id="ARBA00022917"/>
    </source>
</evidence>
<comment type="similarity">
    <text evidence="4">Belongs to the eIF-3 subunit C family.</text>
</comment>
<comment type="caution">
    <text evidence="7">The sequence shown here is derived from an EMBL/GenBank/DDBJ whole genome shotgun (WGS) entry which is preliminary data.</text>
</comment>
<dbReference type="GO" id="GO:0005852">
    <property type="term" value="C:eukaryotic translation initiation factor 3 complex"/>
    <property type="evidence" value="ECO:0007669"/>
    <property type="project" value="UniProtKB-UniRule"/>
</dbReference>
<dbReference type="GO" id="GO:0033290">
    <property type="term" value="C:eukaryotic 48S preinitiation complex"/>
    <property type="evidence" value="ECO:0007669"/>
    <property type="project" value="UniProtKB-UniRule"/>
</dbReference>
<feature type="domain" description="PCI" evidence="6">
    <location>
        <begin position="650"/>
        <end position="823"/>
    </location>
</feature>